<evidence type="ECO:0000256" key="3">
    <source>
        <dbReference type="ARBA" id="ARBA00022630"/>
    </source>
</evidence>
<dbReference type="SUPFAM" id="SSF56645">
    <property type="entry name" value="Acyl-CoA dehydrogenase NM domain-like"/>
    <property type="match status" value="1"/>
</dbReference>
<keyword evidence="3" id="KW-0285">Flavoprotein</keyword>
<sequence length="603" mass="63785">MAYEAPLEDMRFVMNQLAGLPQLATLPGCEEAGPDTVAAILTEGARFASERLAPLNPVGDRQPPTRDADGVHATPGFAAAFRQYADNGWQGVTHPAEYGGQGLPKLLAAALAEMFNGANLAFALCPLLSDGAIEALLIAGNDALKREYVPKLVAGEWTGTMNLTEAQAGSDLSLVRTRAEPVGDGRYRIVGTKIFITYGDHDLADNIVHLVLARLADAPAGIKGLSLFLVPKWLPDAAGKPAQRNDVHCLSLEHKLGIHGSPTAVLQFGEHEGATGFLVGQENRGLETMFIMMNAARFMVGMQGVGIAEHATQQARAYARERLQSRAVIGAADGPAPIIRQPDVRRMLATMRCLTEAGRMVAYQAAAAADRSRHEIEPSLRDAQRARYAFLVPIVKGWCTEMSLEVSSLAVQVHGGSGYIEETGVAQFYRDARILTIYEGTTAIQANDLIGRKILRDGGAVARALFAEIRTTASALGDGDALARAYGDGLTVAVESLDRAVAHVLKAGAANEIVAHAVAVPMLLGFGYVLGGWQYGRALLALAAGPAASDVSEAYAQGKRASARFYLSGVLPRAEGLCRAILACDEADAAASETVWGVPDALV</sequence>
<evidence type="ECO:0000259" key="10">
    <source>
        <dbReference type="Pfam" id="PF00441"/>
    </source>
</evidence>
<evidence type="ECO:0000256" key="6">
    <source>
        <dbReference type="ARBA" id="ARBA00051388"/>
    </source>
</evidence>
<keyword evidence="5" id="KW-0560">Oxidoreductase</keyword>
<dbReference type="EMBL" id="FNLO01000014">
    <property type="protein sequence ID" value="SDV50890.1"/>
    <property type="molecule type" value="Genomic_DNA"/>
</dbReference>
<evidence type="ECO:0000259" key="12">
    <source>
        <dbReference type="Pfam" id="PF02771"/>
    </source>
</evidence>
<gene>
    <name evidence="14" type="ORF">SAMN05216551_1142</name>
</gene>
<organism evidence="14 15">
    <name type="scientific">Chitinasiproducens palmae</name>
    <dbReference type="NCBI Taxonomy" id="1770053"/>
    <lineage>
        <taxon>Bacteria</taxon>
        <taxon>Pseudomonadati</taxon>
        <taxon>Pseudomonadota</taxon>
        <taxon>Betaproteobacteria</taxon>
        <taxon>Burkholderiales</taxon>
        <taxon>Burkholderiaceae</taxon>
        <taxon>Chitinasiproducens</taxon>
    </lineage>
</organism>
<evidence type="ECO:0000256" key="5">
    <source>
        <dbReference type="ARBA" id="ARBA00023002"/>
    </source>
</evidence>
<dbReference type="SUPFAM" id="SSF47203">
    <property type="entry name" value="Acyl-CoA dehydrogenase C-terminal domain-like"/>
    <property type="match status" value="1"/>
</dbReference>
<dbReference type="GO" id="GO:0050660">
    <property type="term" value="F:flavin adenine dinucleotide binding"/>
    <property type="evidence" value="ECO:0007669"/>
    <property type="project" value="InterPro"/>
</dbReference>
<comment type="similarity">
    <text evidence="2">Belongs to the acyl-CoA dehydrogenase family.</text>
</comment>
<dbReference type="Proteomes" id="UP000243719">
    <property type="component" value="Unassembled WGS sequence"/>
</dbReference>
<protein>
    <recommendedName>
        <fullName evidence="9">3-methylmercaptopropionyl-CoA dehydrogenase</fullName>
        <ecNumber evidence="8">1.3.99.41</ecNumber>
    </recommendedName>
</protein>
<dbReference type="PANTHER" id="PTHR42803:SF1">
    <property type="entry name" value="BROAD-SPECIFICITY LINEAR ACYL-COA DEHYDROGENASE FADE5"/>
    <property type="match status" value="1"/>
</dbReference>
<dbReference type="InterPro" id="IPR036250">
    <property type="entry name" value="AcylCo_DH-like_C"/>
</dbReference>
<evidence type="ECO:0000313" key="14">
    <source>
        <dbReference type="EMBL" id="SDV50890.1"/>
    </source>
</evidence>
<feature type="domain" description="Acyl-CoA oxidase/dehydrogenase middle" evidence="11">
    <location>
        <begin position="161"/>
        <end position="268"/>
    </location>
</feature>
<proteinExistence type="inferred from homology"/>
<dbReference type="GO" id="GO:0016627">
    <property type="term" value="F:oxidoreductase activity, acting on the CH-CH group of donors"/>
    <property type="evidence" value="ECO:0007669"/>
    <property type="project" value="InterPro"/>
</dbReference>
<dbReference type="RefSeq" id="WP_091912210.1">
    <property type="nucleotide sequence ID" value="NZ_FNLO01000014.1"/>
</dbReference>
<dbReference type="InterPro" id="IPR037069">
    <property type="entry name" value="AcylCoA_DH/ox_N_sf"/>
</dbReference>
<feature type="domain" description="Acyl-CoA dehydrogenase/oxidase C-terminal" evidence="10">
    <location>
        <begin position="283"/>
        <end position="449"/>
    </location>
</feature>
<dbReference type="Pfam" id="PF02770">
    <property type="entry name" value="Acyl-CoA_dh_M"/>
    <property type="match status" value="1"/>
</dbReference>
<dbReference type="InterPro" id="IPR009075">
    <property type="entry name" value="AcylCo_DH/oxidase_C"/>
</dbReference>
<evidence type="ECO:0000256" key="1">
    <source>
        <dbReference type="ARBA" id="ARBA00001974"/>
    </source>
</evidence>
<evidence type="ECO:0000313" key="15">
    <source>
        <dbReference type="Proteomes" id="UP000243719"/>
    </source>
</evidence>
<feature type="domain" description="Acetyl-CoA dehydrogenase-like C-terminal" evidence="13">
    <location>
        <begin position="465"/>
        <end position="586"/>
    </location>
</feature>
<dbReference type="AlphaFoldDB" id="A0A1H2PWG7"/>
<dbReference type="Pfam" id="PF02771">
    <property type="entry name" value="Acyl-CoA_dh_N"/>
    <property type="match status" value="1"/>
</dbReference>
<dbReference type="EC" id="1.3.99.41" evidence="8"/>
<comment type="catalytic activity">
    <reaction evidence="6">
        <text>3-(methylsulfanyl)propanoyl-CoA + oxidized [electron-transfer flavoprotein] + H(+) = 3-(methylsulfanyl)acryloyl-CoA + reduced [electron-transfer flavoprotein]</text>
        <dbReference type="Rhea" id="RHEA:52612"/>
        <dbReference type="Rhea" id="RHEA-COMP:10685"/>
        <dbReference type="Rhea" id="RHEA-COMP:10686"/>
        <dbReference type="ChEBI" id="CHEBI:15378"/>
        <dbReference type="ChEBI" id="CHEBI:57692"/>
        <dbReference type="ChEBI" id="CHEBI:58307"/>
        <dbReference type="ChEBI" id="CHEBI:82815"/>
        <dbReference type="ChEBI" id="CHEBI:84994"/>
        <dbReference type="EC" id="1.3.99.41"/>
    </reaction>
    <physiologicalReaction direction="left-to-right" evidence="6">
        <dbReference type="Rhea" id="RHEA:52613"/>
    </physiologicalReaction>
</comment>
<dbReference type="Gene3D" id="1.20.140.10">
    <property type="entry name" value="Butyryl-CoA Dehydrogenase, subunit A, domain 3"/>
    <property type="match status" value="1"/>
</dbReference>
<dbReference type="InterPro" id="IPR046373">
    <property type="entry name" value="Acyl-CoA_Oxase/DH_mid-dom_sf"/>
</dbReference>
<evidence type="ECO:0000256" key="2">
    <source>
        <dbReference type="ARBA" id="ARBA00009347"/>
    </source>
</evidence>
<dbReference type="Gene3D" id="2.40.110.10">
    <property type="entry name" value="Butyryl-CoA Dehydrogenase, subunit A, domain 2"/>
    <property type="match status" value="1"/>
</dbReference>
<evidence type="ECO:0000256" key="4">
    <source>
        <dbReference type="ARBA" id="ARBA00022827"/>
    </source>
</evidence>
<dbReference type="OrthoDB" id="9764895at2"/>
<dbReference type="STRING" id="1770053.SAMN05216551_1142"/>
<dbReference type="InterPro" id="IPR052166">
    <property type="entry name" value="Diverse_Acyl-CoA_DH"/>
</dbReference>
<comment type="function">
    <text evidence="7">Involved in the assimilation of dimethylsulphoniopropionate (DMSP), an important compound in the fixation of carbon in marine phytoplankton, by mediating the conversion of 3-(methylthio)propanoyl-CoA (MMPA-CoA) to 3-(methylthio)acryloyl-CoA (MTA-CoA).</text>
</comment>
<dbReference type="FunFam" id="2.40.110.10:FF:000031">
    <property type="entry name" value="Acyl-CoA dehydrogenase, putative"/>
    <property type="match status" value="1"/>
</dbReference>
<dbReference type="InterPro" id="IPR006091">
    <property type="entry name" value="Acyl-CoA_Oxase/DH_mid-dom"/>
</dbReference>
<dbReference type="InterPro" id="IPR013786">
    <property type="entry name" value="AcylCoA_DH/ox_N"/>
</dbReference>
<evidence type="ECO:0000256" key="7">
    <source>
        <dbReference type="ARBA" id="ARBA00058683"/>
    </source>
</evidence>
<name>A0A1H2PWG7_9BURK</name>
<comment type="cofactor">
    <cofactor evidence="1">
        <name>FAD</name>
        <dbReference type="ChEBI" id="CHEBI:57692"/>
    </cofactor>
</comment>
<reference evidence="15" key="1">
    <citation type="submission" date="2016-09" db="EMBL/GenBank/DDBJ databases">
        <authorList>
            <person name="Varghese N."/>
            <person name="Submissions S."/>
        </authorList>
    </citation>
    <scope>NUCLEOTIDE SEQUENCE [LARGE SCALE GENOMIC DNA]</scope>
    <source>
        <strain evidence="15">JS23</strain>
    </source>
</reference>
<evidence type="ECO:0000259" key="11">
    <source>
        <dbReference type="Pfam" id="PF02770"/>
    </source>
</evidence>
<dbReference type="Pfam" id="PF00441">
    <property type="entry name" value="Acyl-CoA_dh_1"/>
    <property type="match status" value="1"/>
</dbReference>
<evidence type="ECO:0000256" key="8">
    <source>
        <dbReference type="ARBA" id="ARBA00066694"/>
    </source>
</evidence>
<dbReference type="InterPro" id="IPR009100">
    <property type="entry name" value="AcylCoA_DH/oxidase_NM_dom_sf"/>
</dbReference>
<keyword evidence="15" id="KW-1185">Reference proteome</keyword>
<dbReference type="Gene3D" id="1.10.540.10">
    <property type="entry name" value="Acyl-CoA dehydrogenase/oxidase, N-terminal domain"/>
    <property type="match status" value="1"/>
</dbReference>
<evidence type="ECO:0000256" key="9">
    <source>
        <dbReference type="ARBA" id="ARBA00069043"/>
    </source>
</evidence>
<dbReference type="InterPro" id="IPR025878">
    <property type="entry name" value="Acyl-CoA_dh-like_C_dom"/>
</dbReference>
<feature type="domain" description="Acyl-CoA dehydrogenase/oxidase N-terminal" evidence="12">
    <location>
        <begin position="72"/>
        <end position="156"/>
    </location>
</feature>
<keyword evidence="4" id="KW-0274">FAD</keyword>
<dbReference type="PANTHER" id="PTHR42803">
    <property type="entry name" value="ACYL-COA DEHYDROGENASE"/>
    <property type="match status" value="1"/>
</dbReference>
<evidence type="ECO:0000259" key="13">
    <source>
        <dbReference type="Pfam" id="PF12806"/>
    </source>
</evidence>
<accession>A0A1H2PWG7</accession>
<dbReference type="Pfam" id="PF12806">
    <property type="entry name" value="Acyl-CoA_dh_C"/>
    <property type="match status" value="1"/>
</dbReference>